<accession>A0A9N9NMD3</accession>
<protein>
    <submittedName>
        <fullName evidence="1">14166_t:CDS:1</fullName>
    </submittedName>
</protein>
<dbReference type="SUPFAM" id="SSF52949">
    <property type="entry name" value="Macro domain-like"/>
    <property type="match status" value="1"/>
</dbReference>
<dbReference type="Gene3D" id="3.40.220.10">
    <property type="entry name" value="Leucine Aminopeptidase, subunit E, domain 1"/>
    <property type="match status" value="1"/>
</dbReference>
<dbReference type="Proteomes" id="UP000789342">
    <property type="component" value="Unassembled WGS sequence"/>
</dbReference>
<name>A0A9N9NMD3_9GLOM</name>
<dbReference type="InterPro" id="IPR043472">
    <property type="entry name" value="Macro_dom-like"/>
</dbReference>
<reference evidence="1" key="1">
    <citation type="submission" date="2021-06" db="EMBL/GenBank/DDBJ databases">
        <authorList>
            <person name="Kallberg Y."/>
            <person name="Tangrot J."/>
            <person name="Rosling A."/>
        </authorList>
    </citation>
    <scope>NUCLEOTIDE SEQUENCE</scope>
    <source>
        <strain evidence="1">CL551</strain>
    </source>
</reference>
<comment type="caution">
    <text evidence="1">The sequence shown here is derived from an EMBL/GenBank/DDBJ whole genome shotgun (WGS) entry which is preliminary data.</text>
</comment>
<sequence length="173" mass="19872">MSRFSKEATDRNNNNHSIVRLGFPSISTTHGKIPIDVAVRIACEVIKEFLNNHHDDQDFELILVEQDNNVAKAFELRWETCRDNGESRFQIKNGNLNRMKSDVGMVCRYVVHETTWRLKPDTTTLGKQLYEAIGPKLSDEIKRQYPNTGVVGESYPVPLPLDLHYRESEGVEQ</sequence>
<organism evidence="1 2">
    <name type="scientific">Acaulospora morrowiae</name>
    <dbReference type="NCBI Taxonomy" id="94023"/>
    <lineage>
        <taxon>Eukaryota</taxon>
        <taxon>Fungi</taxon>
        <taxon>Fungi incertae sedis</taxon>
        <taxon>Mucoromycota</taxon>
        <taxon>Glomeromycotina</taxon>
        <taxon>Glomeromycetes</taxon>
        <taxon>Diversisporales</taxon>
        <taxon>Acaulosporaceae</taxon>
        <taxon>Acaulospora</taxon>
    </lineage>
</organism>
<evidence type="ECO:0000313" key="1">
    <source>
        <dbReference type="EMBL" id="CAG8744835.1"/>
    </source>
</evidence>
<feature type="non-terminal residue" evidence="1">
    <location>
        <position position="173"/>
    </location>
</feature>
<dbReference type="OrthoDB" id="3512845at2759"/>
<proteinExistence type="predicted"/>
<evidence type="ECO:0000313" key="2">
    <source>
        <dbReference type="Proteomes" id="UP000789342"/>
    </source>
</evidence>
<dbReference type="EMBL" id="CAJVPV010032403">
    <property type="protein sequence ID" value="CAG8744835.1"/>
    <property type="molecule type" value="Genomic_DNA"/>
</dbReference>
<keyword evidence="2" id="KW-1185">Reference proteome</keyword>
<dbReference type="AlphaFoldDB" id="A0A9N9NMD3"/>
<gene>
    <name evidence="1" type="ORF">AMORRO_LOCUS14962</name>
</gene>